<dbReference type="GO" id="GO:0016757">
    <property type="term" value="F:glycosyltransferase activity"/>
    <property type="evidence" value="ECO:0007669"/>
    <property type="project" value="UniProtKB-KW"/>
</dbReference>
<feature type="domain" description="Glycosyltransferase 2-like" evidence="4">
    <location>
        <begin position="7"/>
        <end position="107"/>
    </location>
</feature>
<organism evidence="5 6">
    <name type="scientific">Halomonas korlensis</name>
    <dbReference type="NCBI Taxonomy" id="463301"/>
    <lineage>
        <taxon>Bacteria</taxon>
        <taxon>Pseudomonadati</taxon>
        <taxon>Pseudomonadota</taxon>
        <taxon>Gammaproteobacteria</taxon>
        <taxon>Oceanospirillales</taxon>
        <taxon>Halomonadaceae</taxon>
        <taxon>Halomonas</taxon>
    </lineage>
</organism>
<evidence type="ECO:0000313" key="5">
    <source>
        <dbReference type="EMBL" id="SFU33764.1"/>
    </source>
</evidence>
<dbReference type="SUPFAM" id="SSF53448">
    <property type="entry name" value="Nucleotide-diphospho-sugar transferases"/>
    <property type="match status" value="1"/>
</dbReference>
<dbReference type="Gene3D" id="3.90.550.10">
    <property type="entry name" value="Spore Coat Polysaccharide Biosynthesis Protein SpsA, Chain A"/>
    <property type="match status" value="1"/>
</dbReference>
<dbReference type="Proteomes" id="UP000198693">
    <property type="component" value="Unassembled WGS sequence"/>
</dbReference>
<proteinExistence type="inferred from homology"/>
<protein>
    <submittedName>
        <fullName evidence="5">dTDP-4-dehydrorhamnose reductase</fullName>
    </submittedName>
</protein>
<dbReference type="STRING" id="463301.SAMN04487955_101382"/>
<dbReference type="CDD" id="cd04185">
    <property type="entry name" value="GT_2_like_b"/>
    <property type="match status" value="1"/>
</dbReference>
<comment type="similarity">
    <text evidence="1">Belongs to the glycosyltransferase 2 family.</text>
</comment>
<dbReference type="InterPro" id="IPR001173">
    <property type="entry name" value="Glyco_trans_2-like"/>
</dbReference>
<dbReference type="InterPro" id="IPR029044">
    <property type="entry name" value="Nucleotide-diphossugar_trans"/>
</dbReference>
<name>A0A1I7FC64_9GAMM</name>
<dbReference type="PANTHER" id="PTHR43179">
    <property type="entry name" value="RHAMNOSYLTRANSFERASE WBBL"/>
    <property type="match status" value="1"/>
</dbReference>
<reference evidence="6" key="1">
    <citation type="submission" date="2016-10" db="EMBL/GenBank/DDBJ databases">
        <authorList>
            <person name="Varghese N."/>
            <person name="Submissions S."/>
        </authorList>
    </citation>
    <scope>NUCLEOTIDE SEQUENCE [LARGE SCALE GENOMIC DNA]</scope>
    <source>
        <strain evidence="6">CGMCC 1.6981</strain>
    </source>
</reference>
<dbReference type="PANTHER" id="PTHR43179:SF12">
    <property type="entry name" value="GALACTOFURANOSYLTRANSFERASE GLFT2"/>
    <property type="match status" value="1"/>
</dbReference>
<keyword evidence="2" id="KW-0328">Glycosyltransferase</keyword>
<evidence type="ECO:0000256" key="2">
    <source>
        <dbReference type="ARBA" id="ARBA00022676"/>
    </source>
</evidence>
<evidence type="ECO:0000256" key="3">
    <source>
        <dbReference type="ARBA" id="ARBA00022679"/>
    </source>
</evidence>
<dbReference type="EMBL" id="FPBP01000001">
    <property type="protein sequence ID" value="SFU33764.1"/>
    <property type="molecule type" value="Genomic_DNA"/>
</dbReference>
<sequence>MTRVIAVVLTYNRQELLQCCLDAIQQQTRRCDDILVINNASTDGTREMLESGKYSDLKVYSLKKNMGAAGGFNAGFRLAYDNGADYVWMMDDDVIPETTALERLLEADALLEEKGAKRTYLLSTAFTETGQSTNTPQISDKRNEAGHFGWPEQLEHGLVAVCSGTFVSILLPRSTLKQYGLPISSMFIWGEDAEFTLRITREAPGYLVGASRVAHIRHGGASISIVAETNPVRIGYYKNFVRNNIFLARKYKTRRRLFSVLFNNVVLTIKMLLKGEPRKAYVVMVGLTQSLFFNPHSERVDADYDYSNIEKSTTHQADTYVDHSAGAANPAMFAGLKYIRQS</sequence>
<evidence type="ECO:0000259" key="4">
    <source>
        <dbReference type="Pfam" id="PF00535"/>
    </source>
</evidence>
<keyword evidence="6" id="KW-1185">Reference proteome</keyword>
<dbReference type="Pfam" id="PF00535">
    <property type="entry name" value="Glycos_transf_2"/>
    <property type="match status" value="1"/>
</dbReference>
<keyword evidence="3" id="KW-0808">Transferase</keyword>
<gene>
    <name evidence="5" type="ORF">SAMN04487955_101382</name>
</gene>
<accession>A0A1I7FC64</accession>
<evidence type="ECO:0000313" key="6">
    <source>
        <dbReference type="Proteomes" id="UP000198693"/>
    </source>
</evidence>
<dbReference type="AlphaFoldDB" id="A0A1I7FC64"/>
<evidence type="ECO:0000256" key="1">
    <source>
        <dbReference type="ARBA" id="ARBA00006739"/>
    </source>
</evidence>